<dbReference type="PANTHER" id="PTHR12110:SF21">
    <property type="entry name" value="XYLOSE ISOMERASE-LIKE TIM BARREL DOMAIN-CONTAINING PROTEIN"/>
    <property type="match status" value="1"/>
</dbReference>
<organism evidence="2 3">
    <name type="scientific">Vibrio quintilis</name>
    <dbReference type="NCBI Taxonomy" id="1117707"/>
    <lineage>
        <taxon>Bacteria</taxon>
        <taxon>Pseudomonadati</taxon>
        <taxon>Pseudomonadota</taxon>
        <taxon>Gammaproteobacteria</taxon>
        <taxon>Vibrionales</taxon>
        <taxon>Vibrionaceae</taxon>
        <taxon>Vibrio</taxon>
    </lineage>
</organism>
<proteinExistence type="predicted"/>
<dbReference type="GO" id="GO:0016853">
    <property type="term" value="F:isomerase activity"/>
    <property type="evidence" value="ECO:0007669"/>
    <property type="project" value="UniProtKB-KW"/>
</dbReference>
<dbReference type="InterPro" id="IPR050312">
    <property type="entry name" value="IolE/XylAMocC-like"/>
</dbReference>
<dbReference type="EMBL" id="FRFG01000019">
    <property type="protein sequence ID" value="SHO55969.1"/>
    <property type="molecule type" value="Genomic_DNA"/>
</dbReference>
<reference evidence="3" key="1">
    <citation type="submission" date="2016-12" db="EMBL/GenBank/DDBJ databases">
        <authorList>
            <person name="Rodrigo-Torres L."/>
            <person name="Arahal R.D."/>
            <person name="Lucena T."/>
        </authorList>
    </citation>
    <scope>NUCLEOTIDE SEQUENCE [LARGE SCALE GENOMIC DNA]</scope>
</reference>
<dbReference type="InterPro" id="IPR036237">
    <property type="entry name" value="Xyl_isomerase-like_sf"/>
</dbReference>
<dbReference type="RefSeq" id="WP_073581473.1">
    <property type="nucleotide sequence ID" value="NZ_AP024897.1"/>
</dbReference>
<dbReference type="Proteomes" id="UP000184600">
    <property type="component" value="Unassembled WGS sequence"/>
</dbReference>
<accession>A0A1M7YTN8</accession>
<dbReference type="OrthoDB" id="9801426at2"/>
<evidence type="ECO:0000259" key="1">
    <source>
        <dbReference type="Pfam" id="PF01261"/>
    </source>
</evidence>
<sequence>MISISNIAWDTAIDHEIADLMHLHDVSYIDIAPPKYFPEPARVKEAELDRVKQFWQQKNISPLGMQSLLFGTQGLNVFGSEDIQEEMLQHLGHICRIGNGLGARKLVFGSPRNRDRAHLNDKDTSRIARYFFRRLGDIARLHDVTICLEPNPACYNANFMTDSLETAKVVEMIDHPNIRMQLDIGAMCINQESPDEVIRQVVPWVHHIHVSEPQLVPLNKNNAYHLKAAEAVQRYLPDYPLAIEMLSSSPENSVAEIEQAMLLIKRIYLGLSV</sequence>
<dbReference type="Gene3D" id="3.20.20.150">
    <property type="entry name" value="Divalent-metal-dependent TIM barrel enzymes"/>
    <property type="match status" value="1"/>
</dbReference>
<dbReference type="AlphaFoldDB" id="A0A1M7YTN8"/>
<feature type="domain" description="Xylose isomerase-like TIM barrel" evidence="1">
    <location>
        <begin position="39"/>
        <end position="214"/>
    </location>
</feature>
<dbReference type="STRING" id="1117707.VQ7734_01730"/>
<dbReference type="InterPro" id="IPR013022">
    <property type="entry name" value="Xyl_isomerase-like_TIM-brl"/>
</dbReference>
<evidence type="ECO:0000313" key="3">
    <source>
        <dbReference type="Proteomes" id="UP000184600"/>
    </source>
</evidence>
<keyword evidence="2" id="KW-0413">Isomerase</keyword>
<dbReference type="SUPFAM" id="SSF51658">
    <property type="entry name" value="Xylose isomerase-like"/>
    <property type="match status" value="1"/>
</dbReference>
<name>A0A1M7YTN8_9VIBR</name>
<dbReference type="PANTHER" id="PTHR12110">
    <property type="entry name" value="HYDROXYPYRUVATE ISOMERASE"/>
    <property type="match status" value="1"/>
</dbReference>
<protein>
    <submittedName>
        <fullName evidence="2">Xylose isomerase-like TIM barrel</fullName>
    </submittedName>
</protein>
<dbReference type="Pfam" id="PF01261">
    <property type="entry name" value="AP_endonuc_2"/>
    <property type="match status" value="1"/>
</dbReference>
<gene>
    <name evidence="2" type="ORF">VQ7734_01730</name>
</gene>
<keyword evidence="3" id="KW-1185">Reference proteome</keyword>
<evidence type="ECO:0000313" key="2">
    <source>
        <dbReference type="EMBL" id="SHO55969.1"/>
    </source>
</evidence>